<evidence type="ECO:0000313" key="14">
    <source>
        <dbReference type="Proteomes" id="UP000799770"/>
    </source>
</evidence>
<dbReference type="InterPro" id="IPR003439">
    <property type="entry name" value="ABC_transporter-like_ATP-bd"/>
</dbReference>
<keyword evidence="8 10" id="KW-0472">Membrane</keyword>
<dbReference type="SUPFAM" id="SSF90123">
    <property type="entry name" value="ABC transporter transmembrane region"/>
    <property type="match status" value="2"/>
</dbReference>
<dbReference type="FunFam" id="3.40.50.300:FF:000205">
    <property type="entry name" value="ABC transporter B family member 4"/>
    <property type="match status" value="1"/>
</dbReference>
<keyword evidence="14" id="KW-1185">Reference proteome</keyword>
<dbReference type="PROSITE" id="PS50893">
    <property type="entry name" value="ABC_TRANSPORTER_2"/>
    <property type="match status" value="2"/>
</dbReference>
<dbReference type="GO" id="GO:0090374">
    <property type="term" value="P:oligopeptide export from mitochondrion"/>
    <property type="evidence" value="ECO:0007669"/>
    <property type="project" value="TreeGrafter"/>
</dbReference>
<protein>
    <submittedName>
        <fullName evidence="13">P-loop containing nucleoside triphosphate hydrolase protein</fullName>
    </submittedName>
</protein>
<comment type="similarity">
    <text evidence="2">Belongs to the ABC transporter superfamily. ABCB family. Multidrug resistance exporter (TC 3.A.1.201) subfamily.</text>
</comment>
<dbReference type="InterPro" id="IPR039421">
    <property type="entry name" value="Type_1_exporter"/>
</dbReference>
<evidence type="ECO:0000256" key="8">
    <source>
        <dbReference type="ARBA" id="ARBA00023136"/>
    </source>
</evidence>
<feature type="compositionally biased region" description="Polar residues" evidence="9">
    <location>
        <begin position="1"/>
        <end position="10"/>
    </location>
</feature>
<dbReference type="InterPro" id="IPR036640">
    <property type="entry name" value="ABC1_TM_sf"/>
</dbReference>
<evidence type="ECO:0000256" key="4">
    <source>
        <dbReference type="ARBA" id="ARBA00022692"/>
    </source>
</evidence>
<feature type="transmembrane region" description="Helical" evidence="10">
    <location>
        <begin position="59"/>
        <end position="83"/>
    </location>
</feature>
<evidence type="ECO:0000259" key="12">
    <source>
        <dbReference type="PROSITE" id="PS50929"/>
    </source>
</evidence>
<keyword evidence="4 10" id="KW-0812">Transmembrane</keyword>
<dbReference type="InterPro" id="IPR027417">
    <property type="entry name" value="P-loop_NTPase"/>
</dbReference>
<feature type="transmembrane region" description="Helical" evidence="10">
    <location>
        <begin position="289"/>
        <end position="311"/>
    </location>
</feature>
<dbReference type="InterPro" id="IPR003593">
    <property type="entry name" value="AAA+_ATPase"/>
</dbReference>
<evidence type="ECO:0000256" key="2">
    <source>
        <dbReference type="ARBA" id="ARBA00007577"/>
    </source>
</evidence>
<gene>
    <name evidence="13" type="ORF">BDV96DRAFT_514847</name>
</gene>
<feature type="domain" description="ABC transmembrane type-1" evidence="12">
    <location>
        <begin position="63"/>
        <end position="342"/>
    </location>
</feature>
<evidence type="ECO:0000256" key="10">
    <source>
        <dbReference type="SAM" id="Phobius"/>
    </source>
</evidence>
<evidence type="ECO:0000256" key="6">
    <source>
        <dbReference type="ARBA" id="ARBA00022840"/>
    </source>
</evidence>
<dbReference type="OrthoDB" id="6500128at2759"/>
<dbReference type="InterPro" id="IPR017871">
    <property type="entry name" value="ABC_transporter-like_CS"/>
</dbReference>
<feature type="transmembrane region" description="Helical" evidence="10">
    <location>
        <begin position="849"/>
        <end position="870"/>
    </location>
</feature>
<dbReference type="PANTHER" id="PTHR43394">
    <property type="entry name" value="ATP-DEPENDENT PERMEASE MDL1, MITOCHONDRIAL"/>
    <property type="match status" value="1"/>
</dbReference>
<feature type="transmembrane region" description="Helical" evidence="10">
    <location>
        <begin position="746"/>
        <end position="765"/>
    </location>
</feature>
<feature type="domain" description="ABC transporter" evidence="11">
    <location>
        <begin position="1028"/>
        <end position="1264"/>
    </location>
</feature>
<dbReference type="Gene3D" id="1.20.1560.10">
    <property type="entry name" value="ABC transporter type 1, transmembrane domain"/>
    <property type="match status" value="2"/>
</dbReference>
<evidence type="ECO:0000256" key="9">
    <source>
        <dbReference type="SAM" id="MobiDB-lite"/>
    </source>
</evidence>
<feature type="transmembrane region" description="Helical" evidence="10">
    <location>
        <begin position="964"/>
        <end position="988"/>
    </location>
</feature>
<dbReference type="AlphaFoldDB" id="A0A6A5ZJN1"/>
<dbReference type="CDD" id="cd18578">
    <property type="entry name" value="ABC_6TM_Pgp_ABCB1_D2_like"/>
    <property type="match status" value="1"/>
</dbReference>
<accession>A0A6A5ZJN1</accession>
<dbReference type="SUPFAM" id="SSF52540">
    <property type="entry name" value="P-loop containing nucleoside triphosphate hydrolases"/>
    <property type="match status" value="2"/>
</dbReference>
<keyword evidence="6" id="KW-0067">ATP-binding</keyword>
<feature type="transmembrane region" description="Helical" evidence="10">
    <location>
        <begin position="211"/>
        <end position="229"/>
    </location>
</feature>
<feature type="domain" description="ABC transmembrane type-1" evidence="12">
    <location>
        <begin position="707"/>
        <end position="993"/>
    </location>
</feature>
<keyword evidence="3" id="KW-0813">Transport</keyword>
<dbReference type="Pfam" id="PF00005">
    <property type="entry name" value="ABC_tran"/>
    <property type="match status" value="2"/>
</dbReference>
<evidence type="ECO:0000256" key="3">
    <source>
        <dbReference type="ARBA" id="ARBA00022448"/>
    </source>
</evidence>
<proteinExistence type="inferred from homology"/>
<evidence type="ECO:0000313" key="13">
    <source>
        <dbReference type="EMBL" id="KAF2119336.1"/>
    </source>
</evidence>
<name>A0A6A5ZJN1_9PLEO</name>
<keyword evidence="7 10" id="KW-1133">Transmembrane helix</keyword>
<dbReference type="Gene3D" id="3.40.50.300">
    <property type="entry name" value="P-loop containing nucleotide triphosphate hydrolases"/>
    <property type="match status" value="2"/>
</dbReference>
<evidence type="ECO:0000256" key="7">
    <source>
        <dbReference type="ARBA" id="ARBA00022989"/>
    </source>
</evidence>
<feature type="domain" description="ABC transporter" evidence="11">
    <location>
        <begin position="388"/>
        <end position="633"/>
    </location>
</feature>
<dbReference type="Proteomes" id="UP000799770">
    <property type="component" value="Unassembled WGS sequence"/>
</dbReference>
<dbReference type="SMART" id="SM00382">
    <property type="entry name" value="AAA"/>
    <property type="match status" value="2"/>
</dbReference>
<dbReference type="GO" id="GO:0016887">
    <property type="term" value="F:ATP hydrolysis activity"/>
    <property type="evidence" value="ECO:0007669"/>
    <property type="project" value="InterPro"/>
</dbReference>
<sequence>MASQAPSSTAAEALEDEKPTSPTAGLTIDERQIIDKQLHVPTLKVGYFSLYRYADKKDVIIMVVATIASIAAGAVLPLMTLVYGNFAGSFTGFSVDAASEAHFKHQINTFTLYFVYLGIGSLITTYISVIGFSYTGERITQQIRELYLRAIFRQNIAFFDFLGSGEITTRISSDMNLVQDGVGQKVGLFISGCAMFVSAIVVGFVRSWKLALIMLSGTVAMVLMMGINGKFMKENQVKSIDEYATAGSLAEEVLSSARNVTAYGTQKRLEKKYSTLMQRASAFDFNGKVWIGSMIAGMMAVLNLQYALAFWQGNRFLHDGEIGVGQILTVIMAAMVAGISIGHNLPHLGAFGQAVAAATKVFNTIERTSPIDPETDDGKKPDEFIGNIHFEDIKHIYPSRPDTTVLDDFNLRIPAGKMIALVGASGSGKSTIFGLLERFYLPMSGQVYLDGNDISTLNLKWLRRNIAIVSQEPILFSVTIYESIAHGLVGTEYENASEGVKLELIQNAAKIANAFDFINELPNKFQTKVGERGNLLSGGQKQRIAIARAVVSDPKILLLDEATAALDTRSESAVQEALDQASKGRTTIVIAHRLSTIKKADNIVVMAKGKIVEQGTHDELLDLRSVYHSLVQAQELSAQINVGGQPVLGEKAAEANIDIEKLDLVRTTTTKPASMKAPTQEDEKSYTTWELMKFSWSMNENEHTVMIFGFILCFLAGTNAAIQAIFLANSINSLLSPGTSTGGHGISFWCFMFLMLGILTWFWYFGQGIALAKASAQLIARIRERAFGSVLRQDIEFFDGETVTSGSLASFLSTEANRLAGISGSTLGAIITSISSVVCSIIVGCAFGWKLALVCTACVPIVLACGYFRFHALLRMEKRTKTSTDAAAFACEAASSIRTVATLSLEEHLLNEYHQKLNTQATGNFKFMNVSAILYALSQGLTMFIFALVFWYGGKLLMTREYTVVQFFVVYSAIINGAQSAGAIFSFAPDMGEARSAAKMLKSFLNRIPKIDSWSTEGKKVDSLAGRIELQDVRFTYPGRPDHRVLRGVSLTAEPGRFVALVGASGSGKSTVMQLLERFYDPTSGAVFVDEVELRDYNLQDYRSQLAIVSQETTLYTGTIRENILADKDDIDDAAIQQACEDANIWEFITSLPDGLSTLVGAKGALLSGGQRQRIAIARALLRDPKILLLDEATSALDSTSERVVQVALDKAAKGRTTVAIAHRLSTIQHADVIYVFDQGKIVEKGRHDELTARRGVYWELARLQAMGAPQ</sequence>
<keyword evidence="5" id="KW-0547">Nucleotide-binding</keyword>
<dbReference type="Pfam" id="PF00664">
    <property type="entry name" value="ABC_membrane"/>
    <property type="match status" value="2"/>
</dbReference>
<dbReference type="PROSITE" id="PS00211">
    <property type="entry name" value="ABC_TRANSPORTER_1"/>
    <property type="match status" value="2"/>
</dbReference>
<organism evidence="13 14">
    <name type="scientific">Lophiotrema nucula</name>
    <dbReference type="NCBI Taxonomy" id="690887"/>
    <lineage>
        <taxon>Eukaryota</taxon>
        <taxon>Fungi</taxon>
        <taxon>Dikarya</taxon>
        <taxon>Ascomycota</taxon>
        <taxon>Pezizomycotina</taxon>
        <taxon>Dothideomycetes</taxon>
        <taxon>Pleosporomycetidae</taxon>
        <taxon>Pleosporales</taxon>
        <taxon>Lophiotremataceae</taxon>
        <taxon>Lophiotrema</taxon>
    </lineage>
</organism>
<dbReference type="CDD" id="cd18577">
    <property type="entry name" value="ABC_6TM_Pgp_ABCB1_D1_like"/>
    <property type="match status" value="1"/>
</dbReference>
<dbReference type="FunFam" id="1.20.1560.10:FF:000102">
    <property type="entry name" value="ABC multidrug transporter Mdr1"/>
    <property type="match status" value="1"/>
</dbReference>
<dbReference type="GO" id="GO:0005743">
    <property type="term" value="C:mitochondrial inner membrane"/>
    <property type="evidence" value="ECO:0007669"/>
    <property type="project" value="TreeGrafter"/>
</dbReference>
<evidence type="ECO:0000256" key="1">
    <source>
        <dbReference type="ARBA" id="ARBA00004141"/>
    </source>
</evidence>
<dbReference type="GO" id="GO:0015421">
    <property type="term" value="F:ABC-type oligopeptide transporter activity"/>
    <property type="evidence" value="ECO:0007669"/>
    <property type="project" value="TreeGrafter"/>
</dbReference>
<dbReference type="GO" id="GO:0005524">
    <property type="term" value="F:ATP binding"/>
    <property type="evidence" value="ECO:0007669"/>
    <property type="project" value="UniProtKB-KW"/>
</dbReference>
<feature type="region of interest" description="Disordered" evidence="9">
    <location>
        <begin position="1"/>
        <end position="25"/>
    </location>
</feature>
<feature type="transmembrane region" description="Helical" evidence="10">
    <location>
        <begin position="932"/>
        <end position="952"/>
    </location>
</feature>
<dbReference type="EMBL" id="ML977315">
    <property type="protein sequence ID" value="KAF2119336.1"/>
    <property type="molecule type" value="Genomic_DNA"/>
</dbReference>
<dbReference type="PANTHER" id="PTHR43394:SF27">
    <property type="entry name" value="ATP-DEPENDENT TRANSLOCASE ABCB1-LIKE"/>
    <property type="match status" value="1"/>
</dbReference>
<feature type="transmembrane region" description="Helical" evidence="10">
    <location>
        <begin position="113"/>
        <end position="134"/>
    </location>
</feature>
<keyword evidence="13" id="KW-0378">Hydrolase</keyword>
<feature type="transmembrane region" description="Helical" evidence="10">
    <location>
        <begin position="705"/>
        <end position="726"/>
    </location>
</feature>
<dbReference type="PROSITE" id="PS50929">
    <property type="entry name" value="ABC_TM1F"/>
    <property type="match status" value="2"/>
</dbReference>
<feature type="transmembrane region" description="Helical" evidence="10">
    <location>
        <begin position="819"/>
        <end position="843"/>
    </location>
</feature>
<reference evidence="13" key="1">
    <citation type="journal article" date="2020" name="Stud. Mycol.">
        <title>101 Dothideomycetes genomes: a test case for predicting lifestyles and emergence of pathogens.</title>
        <authorList>
            <person name="Haridas S."/>
            <person name="Albert R."/>
            <person name="Binder M."/>
            <person name="Bloem J."/>
            <person name="Labutti K."/>
            <person name="Salamov A."/>
            <person name="Andreopoulos B."/>
            <person name="Baker S."/>
            <person name="Barry K."/>
            <person name="Bills G."/>
            <person name="Bluhm B."/>
            <person name="Cannon C."/>
            <person name="Castanera R."/>
            <person name="Culley D."/>
            <person name="Daum C."/>
            <person name="Ezra D."/>
            <person name="Gonzalez J."/>
            <person name="Henrissat B."/>
            <person name="Kuo A."/>
            <person name="Liang C."/>
            <person name="Lipzen A."/>
            <person name="Lutzoni F."/>
            <person name="Magnuson J."/>
            <person name="Mondo S."/>
            <person name="Nolan M."/>
            <person name="Ohm R."/>
            <person name="Pangilinan J."/>
            <person name="Park H.-J."/>
            <person name="Ramirez L."/>
            <person name="Alfaro M."/>
            <person name="Sun H."/>
            <person name="Tritt A."/>
            <person name="Yoshinaga Y."/>
            <person name="Zwiers L.-H."/>
            <person name="Turgeon B."/>
            <person name="Goodwin S."/>
            <person name="Spatafora J."/>
            <person name="Crous P."/>
            <person name="Grigoriev I."/>
        </authorList>
    </citation>
    <scope>NUCLEOTIDE SEQUENCE</scope>
    <source>
        <strain evidence="13">CBS 627.86</strain>
    </source>
</reference>
<evidence type="ECO:0000259" key="11">
    <source>
        <dbReference type="PROSITE" id="PS50893"/>
    </source>
</evidence>
<dbReference type="CDD" id="cd03249">
    <property type="entry name" value="ABC_MTABC3_MDL1_MDL2"/>
    <property type="match status" value="2"/>
</dbReference>
<comment type="subcellular location">
    <subcellularLocation>
        <location evidence="1">Membrane</location>
        <topology evidence="1">Multi-pass membrane protein</topology>
    </subcellularLocation>
</comment>
<feature type="transmembrane region" description="Helical" evidence="10">
    <location>
        <begin position="323"/>
        <end position="341"/>
    </location>
</feature>
<evidence type="ECO:0000256" key="5">
    <source>
        <dbReference type="ARBA" id="ARBA00022741"/>
    </source>
</evidence>
<feature type="transmembrane region" description="Helical" evidence="10">
    <location>
        <begin position="186"/>
        <end position="205"/>
    </location>
</feature>
<dbReference type="FunFam" id="3.40.50.300:FF:000967">
    <property type="entry name" value="ABC multidrug transporter mdr4"/>
    <property type="match status" value="1"/>
</dbReference>
<dbReference type="InterPro" id="IPR011527">
    <property type="entry name" value="ABC1_TM_dom"/>
</dbReference>